<name>A0AAV9WMD4_9PEZI</name>
<comment type="caution">
    <text evidence="3">The sequence shown here is derived from an EMBL/GenBank/DDBJ whole genome shotgun (WGS) entry which is preliminary data.</text>
</comment>
<feature type="region of interest" description="Disordered" evidence="2">
    <location>
        <begin position="1"/>
        <end position="108"/>
    </location>
</feature>
<feature type="coiled-coil region" evidence="1">
    <location>
        <begin position="475"/>
        <end position="502"/>
    </location>
</feature>
<accession>A0AAV9WMD4</accession>
<feature type="region of interest" description="Disordered" evidence="2">
    <location>
        <begin position="349"/>
        <end position="371"/>
    </location>
</feature>
<dbReference type="EMBL" id="JAVHJL010000002">
    <property type="protein sequence ID" value="KAK6510321.1"/>
    <property type="molecule type" value="Genomic_DNA"/>
</dbReference>
<proteinExistence type="predicted"/>
<organism evidence="3 4">
    <name type="scientific">Arthrobotrys musiformis</name>
    <dbReference type="NCBI Taxonomy" id="47236"/>
    <lineage>
        <taxon>Eukaryota</taxon>
        <taxon>Fungi</taxon>
        <taxon>Dikarya</taxon>
        <taxon>Ascomycota</taxon>
        <taxon>Pezizomycotina</taxon>
        <taxon>Orbiliomycetes</taxon>
        <taxon>Orbiliales</taxon>
        <taxon>Orbiliaceae</taxon>
        <taxon>Arthrobotrys</taxon>
    </lineage>
</organism>
<dbReference type="AlphaFoldDB" id="A0AAV9WMD4"/>
<sequence length="515" mass="57869">MSGLLESKPLADPPSQVTSQALPPSVFEYKSPRNYPRPNFKGSRPIVKLPSRPSPVVDANPSATDSGTHIPIAKPIPTPSGDKLPPATTLPPWKSINNGSRTTPAPLEFHDRPDLLSANLQYLRKTYDICESACNWIVAHRCLLKMVQILKRGRDSLTVASLDRAIRALDNKSGVADTLELLQLKLFASYVRLEEYEEAWEMLPNLAFYHQSHPALWKTTYGELLTAAGYLNGALKNSSEMSKILDEERESRQNLLYEAEASCRKAIDAAIDGGVEIYGRQAKYQLYAMMAVIKFEHMDTDQAVFWKTLLVADGVDIEKELSTFPLLTRWVEKYNQIQDVSFQATIVSQAKETEQDPSPGIKEGTEDSSGAFGQRPEILGAILELKQLVTRGLDEITTTLNQGLKDIKCEREELRELKEELMELQSDCQFEIDIFRDEIEEFREEFGDKLLEELQDGLDSSLPADLRIESVRIANGRIADMNREVKEKLDALEAELKGEKQVRETASLIEQLGLD</sequence>
<keyword evidence="1" id="KW-0175">Coiled coil</keyword>
<feature type="coiled-coil region" evidence="1">
    <location>
        <begin position="400"/>
        <end position="434"/>
    </location>
</feature>
<evidence type="ECO:0000313" key="4">
    <source>
        <dbReference type="Proteomes" id="UP001370758"/>
    </source>
</evidence>
<dbReference type="Proteomes" id="UP001370758">
    <property type="component" value="Unassembled WGS sequence"/>
</dbReference>
<keyword evidence="4" id="KW-1185">Reference proteome</keyword>
<evidence type="ECO:0000256" key="1">
    <source>
        <dbReference type="SAM" id="Coils"/>
    </source>
</evidence>
<evidence type="ECO:0000256" key="2">
    <source>
        <dbReference type="SAM" id="MobiDB-lite"/>
    </source>
</evidence>
<gene>
    <name evidence="3" type="ORF">TWF481_005034</name>
</gene>
<reference evidence="3 4" key="1">
    <citation type="submission" date="2023-08" db="EMBL/GenBank/DDBJ databases">
        <authorList>
            <person name="Palmer J.M."/>
        </authorList>
    </citation>
    <scope>NUCLEOTIDE SEQUENCE [LARGE SCALE GENOMIC DNA]</scope>
    <source>
        <strain evidence="3 4">TWF481</strain>
    </source>
</reference>
<protein>
    <submittedName>
        <fullName evidence="3">Uncharacterized protein</fullName>
    </submittedName>
</protein>
<evidence type="ECO:0000313" key="3">
    <source>
        <dbReference type="EMBL" id="KAK6510321.1"/>
    </source>
</evidence>